<dbReference type="AlphaFoldDB" id="A0A0G4P391"/>
<organism evidence="1 2">
    <name type="scientific">Penicillium camemberti (strain FM 013)</name>
    <dbReference type="NCBI Taxonomy" id="1429867"/>
    <lineage>
        <taxon>Eukaryota</taxon>
        <taxon>Fungi</taxon>
        <taxon>Dikarya</taxon>
        <taxon>Ascomycota</taxon>
        <taxon>Pezizomycotina</taxon>
        <taxon>Eurotiomycetes</taxon>
        <taxon>Eurotiomycetidae</taxon>
        <taxon>Eurotiales</taxon>
        <taxon>Aspergillaceae</taxon>
        <taxon>Penicillium</taxon>
    </lineage>
</organism>
<keyword evidence="2" id="KW-1185">Reference proteome</keyword>
<sequence length="445" mass="50393">MSAKEFLADVEGGVVPVDCHEKVLRIAFIYMDEGLWLDSGVFDVAEKLHAHGWSFGEGELKFNRTLDIFYLAQLAAAIYRSTNQLEGDFPSPDDFQSFYTTHHALLHSSTWRSYYSTPFLTQRTTARFYRLPNLQDLPDSDSPLGLPRQRPPAFATKLPRWAHSVARTHRRQPSLPLATLTGLALRTLETTITRLRMAHTSVPPYSETQARFWLEYMGFGSHGRSGSAKAVSREAWEPNMFGVLVAQGAYDMYAWEGKYSVKLWETSAARREVAEPDMEGVWKSEVMWCGLPDGGVEWEAWCRGWQEEVGSEEEVAFLAAVVVEETVGVKAEVGELDFVVRSHMLLGVMRAAVEQGRERDAFLEELARGMVGIGRIEEGRAGRWLREVLGVVEPYVRIWEGVWPATEAERGEVLQRILVENGQLFARWKLSPVLKEFSFALGPRE</sequence>
<evidence type="ECO:0000313" key="1">
    <source>
        <dbReference type="EMBL" id="CRL20723.1"/>
    </source>
</evidence>
<gene>
    <name evidence="1" type="ORF">PCAMFM013_S004g000664</name>
</gene>
<protein>
    <submittedName>
        <fullName evidence="1">Str. FM013</fullName>
    </submittedName>
</protein>
<dbReference type="Proteomes" id="UP000053732">
    <property type="component" value="Unassembled WGS sequence"/>
</dbReference>
<reference evidence="1 2" key="1">
    <citation type="journal article" date="2014" name="Nat. Commun.">
        <title>Multiple recent horizontal transfers of a large genomic region in cheese making fungi.</title>
        <authorList>
            <person name="Cheeseman K."/>
            <person name="Ropars J."/>
            <person name="Renault P."/>
            <person name="Dupont J."/>
            <person name="Gouzy J."/>
            <person name="Branca A."/>
            <person name="Abraham A.L."/>
            <person name="Ceppi M."/>
            <person name="Conseiller E."/>
            <person name="Debuchy R."/>
            <person name="Malagnac F."/>
            <person name="Goarin A."/>
            <person name="Silar P."/>
            <person name="Lacoste S."/>
            <person name="Sallet E."/>
            <person name="Bensimon A."/>
            <person name="Giraud T."/>
            <person name="Brygoo Y."/>
        </authorList>
    </citation>
    <scope>NUCLEOTIDE SEQUENCE [LARGE SCALE GENOMIC DNA]</scope>
    <source>
        <strain evidence="2">FM 013</strain>
    </source>
</reference>
<accession>A0A0G4P391</accession>
<dbReference type="STRING" id="1429867.A0A0G4P391"/>
<evidence type="ECO:0000313" key="2">
    <source>
        <dbReference type="Proteomes" id="UP000053732"/>
    </source>
</evidence>
<name>A0A0G4P391_PENC3</name>
<dbReference type="EMBL" id="HG793137">
    <property type="protein sequence ID" value="CRL20723.1"/>
    <property type="molecule type" value="Genomic_DNA"/>
</dbReference>
<proteinExistence type="predicted"/>